<feature type="transmembrane region" description="Helical" evidence="1">
    <location>
        <begin position="392"/>
        <end position="413"/>
    </location>
</feature>
<reference evidence="2 3" key="1">
    <citation type="journal article" date="2013" name="Curr. Biol.">
        <title>The Genome of the Foraminiferan Reticulomyxa filosa.</title>
        <authorList>
            <person name="Glockner G."/>
            <person name="Hulsmann N."/>
            <person name="Schleicher M."/>
            <person name="Noegel A.A."/>
            <person name="Eichinger L."/>
            <person name="Gallinger C."/>
            <person name="Pawlowski J."/>
            <person name="Sierra R."/>
            <person name="Euteneuer U."/>
            <person name="Pillet L."/>
            <person name="Moustafa A."/>
            <person name="Platzer M."/>
            <person name="Groth M."/>
            <person name="Szafranski K."/>
            <person name="Schliwa M."/>
        </authorList>
    </citation>
    <scope>NUCLEOTIDE SEQUENCE [LARGE SCALE GENOMIC DNA]</scope>
</reference>
<feature type="transmembrane region" description="Helical" evidence="1">
    <location>
        <begin position="276"/>
        <end position="299"/>
    </location>
</feature>
<feature type="transmembrane region" description="Helical" evidence="1">
    <location>
        <begin position="222"/>
        <end position="243"/>
    </location>
</feature>
<accession>X6NL65</accession>
<sequence length="460" mass="52003">MITDLVCILSDVNLIDLGLNYLFLKQPVFVQVFLFFLMVESITTNNYYKKTLASVKKKRLYITTNNKMHVHYCAEKNLGANTINSDRTFIGFPLVIACVMLPLQTLLCVFALYNLCRLSPKVNRLFVWSAIVYHISSWLCVLHIFTGAVIARFDPSLMEWFAFCPWSVSLIFLTAILLYLSSVVFWFQRLGLQKYVYVYIYTYTNALLVFKNSVERVNKTAIRVLYGFLLIFAIALGGGSFVIGMRSNCIHSVAALDFNVAGRTTYYACFIDTSSALIITVCGGIVVFILNCVIAYLYITRMMKISKKIDHPPRLRIQSVPSKGIIIVQTDDNNATANNTNANKSKVFETNENFAHIRKSTQIAIASSSSTLLTFIILVIGRGGTFLIEIDVFLNGILICCVFLFGNNIYLMLFRCKLLRILSHSNDVSVSPQLSNLSNNDLVIVPIFENNKKRDVTFSR</sequence>
<gene>
    <name evidence="2" type="ORF">RFI_10398</name>
</gene>
<proteinExistence type="predicted"/>
<dbReference type="EMBL" id="ASPP01007670">
    <property type="protein sequence ID" value="ETO26736.1"/>
    <property type="molecule type" value="Genomic_DNA"/>
</dbReference>
<dbReference type="AlphaFoldDB" id="X6NL65"/>
<feature type="transmembrane region" description="Helical" evidence="1">
    <location>
        <begin position="89"/>
        <end position="113"/>
    </location>
</feature>
<protein>
    <submittedName>
        <fullName evidence="2">Uncharacterized protein</fullName>
    </submittedName>
</protein>
<feature type="transmembrane region" description="Helical" evidence="1">
    <location>
        <begin position="163"/>
        <end position="186"/>
    </location>
</feature>
<comment type="caution">
    <text evidence="2">The sequence shown here is derived from an EMBL/GenBank/DDBJ whole genome shotgun (WGS) entry which is preliminary data.</text>
</comment>
<feature type="transmembrane region" description="Helical" evidence="1">
    <location>
        <begin position="363"/>
        <end position="380"/>
    </location>
</feature>
<evidence type="ECO:0000313" key="3">
    <source>
        <dbReference type="Proteomes" id="UP000023152"/>
    </source>
</evidence>
<feature type="transmembrane region" description="Helical" evidence="1">
    <location>
        <begin position="192"/>
        <end position="210"/>
    </location>
</feature>
<evidence type="ECO:0000256" key="1">
    <source>
        <dbReference type="SAM" id="Phobius"/>
    </source>
</evidence>
<feature type="transmembrane region" description="Helical" evidence="1">
    <location>
        <begin position="28"/>
        <end position="48"/>
    </location>
</feature>
<evidence type="ECO:0000313" key="2">
    <source>
        <dbReference type="EMBL" id="ETO26736.1"/>
    </source>
</evidence>
<dbReference type="Proteomes" id="UP000023152">
    <property type="component" value="Unassembled WGS sequence"/>
</dbReference>
<keyword evidence="1" id="KW-0812">Transmembrane</keyword>
<keyword evidence="1" id="KW-0472">Membrane</keyword>
<feature type="transmembrane region" description="Helical" evidence="1">
    <location>
        <begin position="125"/>
        <end position="151"/>
    </location>
</feature>
<keyword evidence="3" id="KW-1185">Reference proteome</keyword>
<name>X6NL65_RETFI</name>
<keyword evidence="1" id="KW-1133">Transmembrane helix</keyword>
<organism evidence="2 3">
    <name type="scientific">Reticulomyxa filosa</name>
    <dbReference type="NCBI Taxonomy" id="46433"/>
    <lineage>
        <taxon>Eukaryota</taxon>
        <taxon>Sar</taxon>
        <taxon>Rhizaria</taxon>
        <taxon>Retaria</taxon>
        <taxon>Foraminifera</taxon>
        <taxon>Monothalamids</taxon>
        <taxon>Reticulomyxidae</taxon>
        <taxon>Reticulomyxa</taxon>
    </lineage>
</organism>